<gene>
    <name evidence="1" type="ORF">BAUCODRAFT_122403</name>
</gene>
<dbReference type="RefSeq" id="XP_007676491.1">
    <property type="nucleotide sequence ID" value="XM_007678301.1"/>
</dbReference>
<organism evidence="1 2">
    <name type="scientific">Baudoinia panamericana (strain UAMH 10762)</name>
    <name type="common">Angels' share fungus</name>
    <name type="synonym">Baudoinia compniacensis (strain UAMH 10762)</name>
    <dbReference type="NCBI Taxonomy" id="717646"/>
    <lineage>
        <taxon>Eukaryota</taxon>
        <taxon>Fungi</taxon>
        <taxon>Dikarya</taxon>
        <taxon>Ascomycota</taxon>
        <taxon>Pezizomycotina</taxon>
        <taxon>Dothideomycetes</taxon>
        <taxon>Dothideomycetidae</taxon>
        <taxon>Mycosphaerellales</taxon>
        <taxon>Teratosphaeriaceae</taxon>
        <taxon>Baudoinia</taxon>
    </lineage>
</organism>
<dbReference type="AlphaFoldDB" id="M2LPR5"/>
<dbReference type="GeneID" id="19107687"/>
<sequence>MTLKRKLEDCQDFRGVPSAESFYTYIDGALQRITDRLTELFEDIRHTDSNKDNASFQTIREDATQGYEEGNTDLKFKATESSFVAIIMQHAYDEAQKVSSTAYQVQGAAKKINIPKAQGPNAQRLDILRKHVQGTSNANGLFPELAKECKKALRDLLNGRIDRDGNVIQGWKAKIERVALEGIIRISQSSSKHTLSETVAEMEMKHNPEMTNELIEAAQQALTALAGPVLRDFTECESYEKGDAA</sequence>
<reference evidence="1 2" key="1">
    <citation type="journal article" date="2012" name="PLoS Pathog.">
        <title>Diverse lifestyles and strategies of plant pathogenesis encoded in the genomes of eighteen Dothideomycetes fungi.</title>
        <authorList>
            <person name="Ohm R.A."/>
            <person name="Feau N."/>
            <person name="Henrissat B."/>
            <person name="Schoch C.L."/>
            <person name="Horwitz B.A."/>
            <person name="Barry K.W."/>
            <person name="Condon B.J."/>
            <person name="Copeland A.C."/>
            <person name="Dhillon B."/>
            <person name="Glaser F."/>
            <person name="Hesse C.N."/>
            <person name="Kosti I."/>
            <person name="LaButti K."/>
            <person name="Lindquist E.A."/>
            <person name="Lucas S."/>
            <person name="Salamov A.A."/>
            <person name="Bradshaw R.E."/>
            <person name="Ciuffetti L."/>
            <person name="Hamelin R.C."/>
            <person name="Kema G.H.J."/>
            <person name="Lawrence C."/>
            <person name="Scott J.A."/>
            <person name="Spatafora J.W."/>
            <person name="Turgeon B.G."/>
            <person name="de Wit P.J.G.M."/>
            <person name="Zhong S."/>
            <person name="Goodwin S.B."/>
            <person name="Grigoriev I.V."/>
        </authorList>
    </citation>
    <scope>NUCLEOTIDE SEQUENCE [LARGE SCALE GENOMIC DNA]</scope>
    <source>
        <strain evidence="1 2">UAMH 10762</strain>
    </source>
</reference>
<evidence type="ECO:0000313" key="2">
    <source>
        <dbReference type="Proteomes" id="UP000011761"/>
    </source>
</evidence>
<keyword evidence="2" id="KW-1185">Reference proteome</keyword>
<evidence type="ECO:0000313" key="1">
    <source>
        <dbReference type="EMBL" id="EMC96397.1"/>
    </source>
</evidence>
<proteinExistence type="predicted"/>
<name>M2LPR5_BAUPA</name>
<dbReference type="KEGG" id="bcom:BAUCODRAFT_122403"/>
<dbReference type="HOGENOM" id="CLU_1133407_0_0_1"/>
<protein>
    <submittedName>
        <fullName evidence="1">Uncharacterized protein</fullName>
    </submittedName>
</protein>
<dbReference type="EMBL" id="KB445555">
    <property type="protein sequence ID" value="EMC96397.1"/>
    <property type="molecule type" value="Genomic_DNA"/>
</dbReference>
<dbReference type="Proteomes" id="UP000011761">
    <property type="component" value="Unassembled WGS sequence"/>
</dbReference>
<accession>M2LPR5</accession>